<evidence type="ECO:0000256" key="4">
    <source>
        <dbReference type="ARBA" id="ARBA00022840"/>
    </source>
</evidence>
<organism evidence="6 7">
    <name type="scientific">Blautia pseudococcoides</name>
    <dbReference type="NCBI Taxonomy" id="1796616"/>
    <lineage>
        <taxon>Bacteria</taxon>
        <taxon>Bacillati</taxon>
        <taxon>Bacillota</taxon>
        <taxon>Clostridia</taxon>
        <taxon>Lachnospirales</taxon>
        <taxon>Lachnospiraceae</taxon>
        <taxon>Blautia</taxon>
    </lineage>
</organism>
<keyword evidence="7" id="KW-1185">Reference proteome</keyword>
<evidence type="ECO:0000256" key="3">
    <source>
        <dbReference type="ARBA" id="ARBA00022741"/>
    </source>
</evidence>
<dbReference type="AlphaFoldDB" id="A0A1C7IE87"/>
<sequence>MEIIGTENLTKRYKRYKKQEGLTGSIKGLFHREYEEKIAVDDFDIHVNEGEFVGLIGPNGAGKTTLVKMLSGIIAPTSGKIQVMGFYPNKLEKAFKQQYAVVMGQKSQLFFELTAEDTLRLFKEIYRIPEDEYKRNKEFFVDLFQVRELMNVQVRTLSLGERMKMELIVALLHNPKILFLDEPTIGLDAVAGKQIRTFLKDVNESRGTTILLTSHYMEDIKVLCKRSIVVNHGRKIYDGDTDLLFEHYQKSKRMTIYFEHSVEPDIPEYCRVLEKENDKLVLEIPKQNAEKVLEFYIGHYPIRDIGMEEEEIGSVVERIYKGV</sequence>
<keyword evidence="2" id="KW-0813">Transport</keyword>
<dbReference type="SUPFAM" id="SSF52540">
    <property type="entry name" value="P-loop containing nucleoside triphosphate hydrolases"/>
    <property type="match status" value="1"/>
</dbReference>
<dbReference type="SMART" id="SM00382">
    <property type="entry name" value="AAA"/>
    <property type="match status" value="1"/>
</dbReference>
<proteinExistence type="inferred from homology"/>
<dbReference type="EMBL" id="CP015405">
    <property type="protein sequence ID" value="ANU76789.1"/>
    <property type="molecule type" value="Genomic_DNA"/>
</dbReference>
<gene>
    <name evidence="6" type="ORF">A4V09_14050</name>
</gene>
<evidence type="ECO:0000313" key="6">
    <source>
        <dbReference type="EMBL" id="ANU76789.1"/>
    </source>
</evidence>
<name>A0A1C7IE87_9FIRM</name>
<dbReference type="PROSITE" id="PS50893">
    <property type="entry name" value="ABC_TRANSPORTER_2"/>
    <property type="match status" value="1"/>
</dbReference>
<dbReference type="KEGG" id="byl:A4V09_14050"/>
<accession>A0A1C7IE87</accession>
<dbReference type="GO" id="GO:0016887">
    <property type="term" value="F:ATP hydrolysis activity"/>
    <property type="evidence" value="ECO:0007669"/>
    <property type="project" value="InterPro"/>
</dbReference>
<dbReference type="RefSeq" id="WP_065542946.1">
    <property type="nucleotide sequence ID" value="NZ_CP015405.2"/>
</dbReference>
<dbReference type="GO" id="GO:0005524">
    <property type="term" value="F:ATP binding"/>
    <property type="evidence" value="ECO:0007669"/>
    <property type="project" value="UniProtKB-KW"/>
</dbReference>
<dbReference type="InterPro" id="IPR003439">
    <property type="entry name" value="ABC_transporter-like_ATP-bd"/>
</dbReference>
<feature type="domain" description="ABC transporter" evidence="5">
    <location>
        <begin position="4"/>
        <end position="257"/>
    </location>
</feature>
<dbReference type="OrthoDB" id="9804819at2"/>
<dbReference type="STRING" id="1796616.A4V09_14050"/>
<keyword evidence="3" id="KW-0547">Nucleotide-binding</keyword>
<dbReference type="Gene3D" id="3.40.50.300">
    <property type="entry name" value="P-loop containing nucleotide triphosphate hydrolases"/>
    <property type="match status" value="1"/>
</dbReference>
<dbReference type="PROSITE" id="PS00211">
    <property type="entry name" value="ABC_TRANSPORTER_1"/>
    <property type="match status" value="1"/>
</dbReference>
<comment type="similarity">
    <text evidence="1">Belongs to the ABC transporter superfamily.</text>
</comment>
<dbReference type="PANTHER" id="PTHR42711:SF5">
    <property type="entry name" value="ABC TRANSPORTER ATP-BINDING PROTEIN NATA"/>
    <property type="match status" value="1"/>
</dbReference>
<dbReference type="Proteomes" id="UP000092574">
    <property type="component" value="Chromosome"/>
</dbReference>
<dbReference type="InterPro" id="IPR017871">
    <property type="entry name" value="ABC_transporter-like_CS"/>
</dbReference>
<evidence type="ECO:0000313" key="7">
    <source>
        <dbReference type="Proteomes" id="UP000092574"/>
    </source>
</evidence>
<dbReference type="Pfam" id="PF00005">
    <property type="entry name" value="ABC_tran"/>
    <property type="match status" value="1"/>
</dbReference>
<protein>
    <submittedName>
        <fullName evidence="6">Multidrug ABC transporter ATP-binding protein</fullName>
    </submittedName>
</protein>
<evidence type="ECO:0000259" key="5">
    <source>
        <dbReference type="PROSITE" id="PS50893"/>
    </source>
</evidence>
<dbReference type="InterPro" id="IPR003593">
    <property type="entry name" value="AAA+_ATPase"/>
</dbReference>
<evidence type="ECO:0000256" key="1">
    <source>
        <dbReference type="ARBA" id="ARBA00005417"/>
    </source>
</evidence>
<keyword evidence="4 6" id="KW-0067">ATP-binding</keyword>
<dbReference type="PANTHER" id="PTHR42711">
    <property type="entry name" value="ABC TRANSPORTER ATP-BINDING PROTEIN"/>
    <property type="match status" value="1"/>
</dbReference>
<evidence type="ECO:0000256" key="2">
    <source>
        <dbReference type="ARBA" id="ARBA00022448"/>
    </source>
</evidence>
<reference evidence="6" key="1">
    <citation type="submission" date="2017-04" db="EMBL/GenBank/DDBJ databases">
        <title>Complete Genome Sequences of Twelve Strains of a Stable Defined Moderately Diverse Mouse Microbiota 2 (sDMDMm2).</title>
        <authorList>
            <person name="Uchimura Y."/>
            <person name="Wyss M."/>
            <person name="Brugiroux S."/>
            <person name="Limenitakis J.P."/>
            <person name="Stecher B."/>
            <person name="McCoy K.D."/>
            <person name="Macpherson A.J."/>
        </authorList>
    </citation>
    <scope>NUCLEOTIDE SEQUENCE</scope>
    <source>
        <strain evidence="6">YL58</strain>
    </source>
</reference>
<dbReference type="InterPro" id="IPR050763">
    <property type="entry name" value="ABC_transporter_ATP-binding"/>
</dbReference>
<dbReference type="InterPro" id="IPR027417">
    <property type="entry name" value="P-loop_NTPase"/>
</dbReference>